<evidence type="ECO:0000313" key="2">
    <source>
        <dbReference type="EMBL" id="KAG0308183.1"/>
    </source>
</evidence>
<dbReference type="InterPro" id="IPR001375">
    <property type="entry name" value="Peptidase_S9_cat"/>
</dbReference>
<dbReference type="GO" id="GO:0006508">
    <property type="term" value="P:proteolysis"/>
    <property type="evidence" value="ECO:0007669"/>
    <property type="project" value="InterPro"/>
</dbReference>
<keyword evidence="3" id="KW-1185">Reference proteome</keyword>
<dbReference type="Proteomes" id="UP000823405">
    <property type="component" value="Unassembled WGS sequence"/>
</dbReference>
<dbReference type="Gene3D" id="3.40.50.1820">
    <property type="entry name" value="alpha/beta hydrolase"/>
    <property type="match status" value="1"/>
</dbReference>
<dbReference type="PANTHER" id="PTHR42972:SF9">
    <property type="entry name" value="PEPTIDASE S9 PROLYL OLIGOPEPTIDASE CATALYTIC DOMAIN-CONTAINING PROTEIN"/>
    <property type="match status" value="1"/>
</dbReference>
<proteinExistence type="predicted"/>
<dbReference type="Pfam" id="PF00326">
    <property type="entry name" value="Peptidase_S9"/>
    <property type="match status" value="1"/>
</dbReference>
<evidence type="ECO:0000313" key="3">
    <source>
        <dbReference type="Proteomes" id="UP000823405"/>
    </source>
</evidence>
<dbReference type="SUPFAM" id="SSF53474">
    <property type="entry name" value="alpha/beta-Hydrolases"/>
    <property type="match status" value="1"/>
</dbReference>
<evidence type="ECO:0000259" key="1">
    <source>
        <dbReference type="Pfam" id="PF00326"/>
    </source>
</evidence>
<name>A0A9P6R3S3_9FUNG</name>
<dbReference type="OrthoDB" id="449091at2759"/>
<protein>
    <recommendedName>
        <fullName evidence="1">Peptidase S9 prolyl oligopeptidase catalytic domain-containing protein</fullName>
    </recommendedName>
</protein>
<dbReference type="InterPro" id="IPR029058">
    <property type="entry name" value="AB_hydrolase_fold"/>
</dbReference>
<dbReference type="GO" id="GO:0008236">
    <property type="term" value="F:serine-type peptidase activity"/>
    <property type="evidence" value="ECO:0007669"/>
    <property type="project" value="InterPro"/>
</dbReference>
<feature type="domain" description="Peptidase S9 prolyl oligopeptidase catalytic" evidence="1">
    <location>
        <begin position="465"/>
        <end position="595"/>
    </location>
</feature>
<gene>
    <name evidence="2" type="ORF">BGZ97_000138</name>
</gene>
<organism evidence="2 3">
    <name type="scientific">Linnemannia gamsii</name>
    <dbReference type="NCBI Taxonomy" id="64522"/>
    <lineage>
        <taxon>Eukaryota</taxon>
        <taxon>Fungi</taxon>
        <taxon>Fungi incertae sedis</taxon>
        <taxon>Mucoromycota</taxon>
        <taxon>Mortierellomycotina</taxon>
        <taxon>Mortierellomycetes</taxon>
        <taxon>Mortierellales</taxon>
        <taxon>Mortierellaceae</taxon>
        <taxon>Linnemannia</taxon>
    </lineage>
</organism>
<dbReference type="AlphaFoldDB" id="A0A9P6R3S3"/>
<dbReference type="PANTHER" id="PTHR42972">
    <property type="entry name" value="TOL-PAL SYSTEM PROTEIN TOLB"/>
    <property type="match status" value="1"/>
</dbReference>
<accession>A0A9P6R3S3</accession>
<sequence>MGENGIPHTLMGTDNGNSDLDDATYAKYSARYVPIDTTWQVLGPFPTGMREQDFGADPLEAFGGFRQLEYDAEAKFPSELAPDGVVGWHTTKMDHDGWVNVHYPNIKWEFNQFFLGWGFNQFQAWARTTFIVPDIRHGEGETSSDGLVSVTIQLENIGDFYVDDERLSGDWYGYGLTRHTLRLQPVRIFGGVVLPPPSKFKCELRLPFPYGHDGPHGSYQPMIQVVKEGTGGVIVMDSVDGILAGEYISVALRNVGGQTVVVKSVKVLRGSRVFEAHLTDQNKDGIQIFPSTHRPIAIQLRKPSKSAVVVEEYRDEEFTLRFEVETLSPDHAGEERIGFLTTEALTIGQRKWGEPYMYTFQDFDGTVHYAAAIPPSNPESQPSSSAPVLIALHGAGVEVAQALFWLSEYTQRERTWIVMPTGRSSWGYDWHGASIKNAMNAIDSLAAHLPGVPERLKGLPGIKPDPNRLFMAGHSNGGQGAWYLATHFPDKAIAVTPAAAYVSIKQYVPFSSWLSISYTDAHLRGILESSIIEFDNDVHMSNAVGIPILARTGSVDDNVPPFHSRKMIRLAQEHAHNTSAVRLSEVTGQGHWFKGALQDAVMTTFLQMHLHDTLVTMAPENPTGDKAKIVSLPPFPDACEITVINPAGMGSKCGVQVEQLRIPYRKGTIKLEVKKRDQEGELPTWIMVTTNIRRFSFSDLTLVHQKQPQRRIGKLVVDGTSFDMSEIVMSGSYSFVRNEGQSSKTGQLWKISEDDGWKQLERHQETYGPAIQILEKRVVIVLGTHFDSSYITTKNSAEFARTADRIAKLVAHDIYQYGLGDVEIITDNQFIARCSEGSWVMEEEEGKKVNIVLIGDGHQNWATQRVLFKRESEVVTGPEMAWKGAGGILAAGYWGNYWEYLPTMSA</sequence>
<reference evidence="2" key="1">
    <citation type="journal article" date="2020" name="Fungal Divers.">
        <title>Resolving the Mortierellaceae phylogeny through synthesis of multi-gene phylogenetics and phylogenomics.</title>
        <authorList>
            <person name="Vandepol N."/>
            <person name="Liber J."/>
            <person name="Desiro A."/>
            <person name="Na H."/>
            <person name="Kennedy M."/>
            <person name="Barry K."/>
            <person name="Grigoriev I.V."/>
            <person name="Miller A.N."/>
            <person name="O'Donnell K."/>
            <person name="Stajich J.E."/>
            <person name="Bonito G."/>
        </authorList>
    </citation>
    <scope>NUCLEOTIDE SEQUENCE</scope>
    <source>
        <strain evidence="2">NVP60</strain>
    </source>
</reference>
<dbReference type="EMBL" id="JAAAIN010001015">
    <property type="protein sequence ID" value="KAG0308183.1"/>
    <property type="molecule type" value="Genomic_DNA"/>
</dbReference>
<comment type="caution">
    <text evidence="2">The sequence shown here is derived from an EMBL/GenBank/DDBJ whole genome shotgun (WGS) entry which is preliminary data.</text>
</comment>